<evidence type="ECO:0000256" key="1">
    <source>
        <dbReference type="SAM" id="MobiDB-lite"/>
    </source>
</evidence>
<feature type="compositionally biased region" description="Basic and acidic residues" evidence="1">
    <location>
        <begin position="15"/>
        <end position="36"/>
    </location>
</feature>
<feature type="region of interest" description="Disordered" evidence="1">
    <location>
        <begin position="1"/>
        <end position="38"/>
    </location>
</feature>
<protein>
    <submittedName>
        <fullName evidence="2">Uncharacterized protein</fullName>
    </submittedName>
</protein>
<feature type="region of interest" description="Disordered" evidence="1">
    <location>
        <begin position="50"/>
        <end position="75"/>
    </location>
</feature>
<feature type="compositionally biased region" description="Polar residues" evidence="1">
    <location>
        <begin position="1"/>
        <end position="14"/>
    </location>
</feature>
<accession>A0A0F7SQ01</accession>
<dbReference type="EMBL" id="LN483124">
    <property type="protein sequence ID" value="CED82555.1"/>
    <property type="molecule type" value="Genomic_DNA"/>
</dbReference>
<evidence type="ECO:0000313" key="2">
    <source>
        <dbReference type="EMBL" id="CED82555.1"/>
    </source>
</evidence>
<organism evidence="2">
    <name type="scientific">Phaffia rhodozyma</name>
    <name type="common">Yeast</name>
    <name type="synonym">Xanthophyllomyces dendrorhous</name>
    <dbReference type="NCBI Taxonomy" id="264483"/>
    <lineage>
        <taxon>Eukaryota</taxon>
        <taxon>Fungi</taxon>
        <taxon>Dikarya</taxon>
        <taxon>Basidiomycota</taxon>
        <taxon>Agaricomycotina</taxon>
        <taxon>Tremellomycetes</taxon>
        <taxon>Cystofilobasidiales</taxon>
        <taxon>Mrakiaceae</taxon>
        <taxon>Phaffia</taxon>
    </lineage>
</organism>
<dbReference type="AlphaFoldDB" id="A0A0F7SQ01"/>
<sequence length="75" mass="8263">MSSSTEAPQQTGPKSSEDRVERSGLVDIHHKPDGSSERVVNLAALAQDRKNTEAKYNRHPPSKITQPIERKGAEI</sequence>
<name>A0A0F7SQ01_PHARH</name>
<reference evidence="2" key="1">
    <citation type="submission" date="2014-08" db="EMBL/GenBank/DDBJ databases">
        <authorList>
            <person name="Sharma Rahul"/>
            <person name="Thines Marco"/>
        </authorList>
    </citation>
    <scope>NUCLEOTIDE SEQUENCE</scope>
</reference>
<proteinExistence type="predicted"/>